<gene>
    <name evidence="1" type="ORF">Asalp_34690</name>
</gene>
<protein>
    <submittedName>
        <fullName evidence="1">Uncharacterized protein</fullName>
    </submittedName>
</protein>
<evidence type="ECO:0000313" key="2">
    <source>
        <dbReference type="Proteomes" id="UP000222916"/>
    </source>
</evidence>
<accession>A0A2D1QK04</accession>
<reference evidence="2" key="1">
    <citation type="journal article" date="2018" name="BMC Genomics">
        <title>The complete and fully assembled genome sequence of Aeromonas salmonicida subsp. pectinolytica and its comparative analysis with other Aeromonas species: investigation of the mobilome in environmental and pathogenic strains.</title>
        <authorList>
            <person name="Pfeiffer F."/>
            <person name="Zamora-Lagos M.A."/>
            <person name="Blettinger M."/>
            <person name="Yeroslaviz A."/>
            <person name="Dahl A."/>
            <person name="Gruber S."/>
            <person name="Habermann B.H."/>
        </authorList>
    </citation>
    <scope>NUCLEOTIDE SEQUENCE [LARGE SCALE GENOMIC DNA]</scope>
    <source>
        <strain evidence="2">34mel</strain>
    </source>
</reference>
<proteinExistence type="predicted"/>
<dbReference type="AlphaFoldDB" id="A0A2D1QK04"/>
<sequence>MTYNLPFILASTVIHLHTGWSCQLCDRQDHGLSDIDDQHEYDATVISL</sequence>
<organism evidence="1 2">
    <name type="scientific">Aeromonas salmonicida subsp. pectinolytica 34mel</name>
    <dbReference type="NCBI Taxonomy" id="1324960"/>
    <lineage>
        <taxon>Bacteria</taxon>
        <taxon>Pseudomonadati</taxon>
        <taxon>Pseudomonadota</taxon>
        <taxon>Gammaproteobacteria</taxon>
        <taxon>Aeromonadales</taxon>
        <taxon>Aeromonadaceae</taxon>
        <taxon>Aeromonas</taxon>
    </lineage>
</organism>
<dbReference type="Proteomes" id="UP000222916">
    <property type="component" value="Chromosome"/>
</dbReference>
<dbReference type="EMBL" id="CP022426">
    <property type="protein sequence ID" value="ATP10565.1"/>
    <property type="molecule type" value="Genomic_DNA"/>
</dbReference>
<evidence type="ECO:0000313" key="1">
    <source>
        <dbReference type="EMBL" id="ATP10565.1"/>
    </source>
</evidence>
<name>A0A2D1QK04_AERSA</name>